<keyword evidence="3" id="KW-1185">Reference proteome</keyword>
<feature type="signal peptide" evidence="1">
    <location>
        <begin position="1"/>
        <end position="18"/>
    </location>
</feature>
<evidence type="ECO:0000313" key="3">
    <source>
        <dbReference type="Proteomes" id="UP000636110"/>
    </source>
</evidence>
<proteinExistence type="predicted"/>
<feature type="chain" id="PRO_5045871808" evidence="1">
    <location>
        <begin position="19"/>
        <end position="503"/>
    </location>
</feature>
<gene>
    <name evidence="2" type="ORF">GM920_14415</name>
</gene>
<accession>A0ABR6EXS3</accession>
<dbReference type="EMBL" id="WNXC01000005">
    <property type="protein sequence ID" value="MBB2150092.1"/>
    <property type="molecule type" value="Genomic_DNA"/>
</dbReference>
<dbReference type="Proteomes" id="UP000636110">
    <property type="component" value="Unassembled WGS sequence"/>
</dbReference>
<keyword evidence="2" id="KW-0449">Lipoprotein</keyword>
<reference evidence="2 3" key="1">
    <citation type="submission" date="2019-11" db="EMBL/GenBank/DDBJ databases">
        <title>Description of Pedobacter sp. LMG 31462T.</title>
        <authorList>
            <person name="Carlier A."/>
            <person name="Qi S."/>
            <person name="Vandamme P."/>
        </authorList>
    </citation>
    <scope>NUCLEOTIDE SEQUENCE [LARGE SCALE GENOMIC DNA]</scope>
    <source>
        <strain evidence="2 3">LMG 31462</strain>
    </source>
</reference>
<name>A0ABR6EXS3_9SPHI</name>
<protein>
    <submittedName>
        <fullName evidence="2">SusD/RagB family nutrient-binding outer membrane lipoprotein</fullName>
    </submittedName>
</protein>
<dbReference type="InterPro" id="IPR041662">
    <property type="entry name" value="SusD-like_2"/>
</dbReference>
<dbReference type="PROSITE" id="PS51257">
    <property type="entry name" value="PROKAR_LIPOPROTEIN"/>
    <property type="match status" value="1"/>
</dbReference>
<dbReference type="RefSeq" id="WP_182958623.1">
    <property type="nucleotide sequence ID" value="NZ_WNXC01000005.1"/>
</dbReference>
<dbReference type="InterPro" id="IPR011990">
    <property type="entry name" value="TPR-like_helical_dom_sf"/>
</dbReference>
<dbReference type="Gene3D" id="1.25.40.390">
    <property type="match status" value="1"/>
</dbReference>
<keyword evidence="1" id="KW-0732">Signal</keyword>
<evidence type="ECO:0000313" key="2">
    <source>
        <dbReference type="EMBL" id="MBB2150092.1"/>
    </source>
</evidence>
<comment type="caution">
    <text evidence="2">The sequence shown here is derived from an EMBL/GenBank/DDBJ whole genome shotgun (WGS) entry which is preliminary data.</text>
</comment>
<dbReference type="Pfam" id="PF12771">
    <property type="entry name" value="SusD-like_2"/>
    <property type="match status" value="1"/>
</dbReference>
<organism evidence="2 3">
    <name type="scientific">Pedobacter gandavensis</name>
    <dbReference type="NCBI Taxonomy" id="2679963"/>
    <lineage>
        <taxon>Bacteria</taxon>
        <taxon>Pseudomonadati</taxon>
        <taxon>Bacteroidota</taxon>
        <taxon>Sphingobacteriia</taxon>
        <taxon>Sphingobacteriales</taxon>
        <taxon>Sphingobacteriaceae</taxon>
        <taxon>Pedobacter</taxon>
    </lineage>
</organism>
<evidence type="ECO:0000256" key="1">
    <source>
        <dbReference type="SAM" id="SignalP"/>
    </source>
</evidence>
<dbReference type="SUPFAM" id="SSF48452">
    <property type="entry name" value="TPR-like"/>
    <property type="match status" value="1"/>
</dbReference>
<sequence length="503" mass="55466">MKKSFINYIIFAASLALATGCKPGDFGDLNVSPNSPAKPVTSLMLTSAERYMGRTTAVTSTATVPGVINDYAAKLYTQQISEVLYTSESRYATKIYNYGGIYNSPLEDLTLIIKLNTDELTKNAPNVVTNGSNANQISVARILKAFYFQNMTDRWGDIPYTEALQGMALITPKFDRQKEVYLALFKELKEAVAGFDNGGMAKGDFLFEGDKNKWKTFAATIRMNMALRLSKVDPALGKTEFNLALAEGVINSNAQNIVYKFLKDSSNENNIYYNYEVNKRYDYAISNTMVDALAAIADPRLSVYADTTKTGTYVGMPYGLTQGEAGKSYSSGSVGFPGNVSLIGKAFRSQDSPVRIFTYAETLLSKAEAYKLGWITGAPDDAQAEVAYLAAIKASMEQNGVTATPSYFNQPGVAYDAGNAIKQIITQKWMTNYMGYATESWSDWRRTGFPVLTPSANAQNLGKQIPVRQCYSNDEPSLNNKNYQDMLSIQGPDELNTPVWWNK</sequence>